<evidence type="ECO:0000313" key="2">
    <source>
        <dbReference type="EMBL" id="TCC53863.1"/>
    </source>
</evidence>
<gene>
    <name evidence="2" type="ORF">E0H75_09385</name>
</gene>
<keyword evidence="2" id="KW-0378">Hydrolase</keyword>
<evidence type="ECO:0000313" key="3">
    <source>
        <dbReference type="Proteomes" id="UP000293342"/>
    </source>
</evidence>
<keyword evidence="3" id="KW-1185">Reference proteome</keyword>
<organism evidence="2 3">
    <name type="scientific">Kribbella capetownensis</name>
    <dbReference type="NCBI Taxonomy" id="1572659"/>
    <lineage>
        <taxon>Bacteria</taxon>
        <taxon>Bacillati</taxon>
        <taxon>Actinomycetota</taxon>
        <taxon>Actinomycetes</taxon>
        <taxon>Propionibacteriales</taxon>
        <taxon>Kribbellaceae</taxon>
        <taxon>Kribbella</taxon>
    </lineage>
</organism>
<proteinExistence type="predicted"/>
<evidence type="ECO:0000259" key="1">
    <source>
        <dbReference type="Pfam" id="PF00561"/>
    </source>
</evidence>
<dbReference type="Pfam" id="PF00561">
    <property type="entry name" value="Abhydrolase_1"/>
    <property type="match status" value="1"/>
</dbReference>
<dbReference type="InterPro" id="IPR000073">
    <property type="entry name" value="AB_hydrolase_1"/>
</dbReference>
<name>A0A4R0K1N0_9ACTN</name>
<sequence length="224" mass="25010">MAEVVRAGARIAYEVSGDGPAVVLIRNNRRPRDFRPADWLADRFRVVQVHPVGFGASERPAEYDFGSIGEQVLAVLDHEGIDRFAVWGFSQPACMAAMVARSTSRAAGLVMGGVAPIGFPTDGDMRRMEREPRLRRPALEFWRAYRSHDWHHELRCFNGTKIVYAGTADKAINRVRRLKPVLRGIGYVCLEFEGLDHAASSLGVDTTDGRLIVEAVVDHLPDRW</sequence>
<dbReference type="EMBL" id="SJKD01000001">
    <property type="protein sequence ID" value="TCC53863.1"/>
    <property type="molecule type" value="Genomic_DNA"/>
</dbReference>
<dbReference type="RefSeq" id="WP_131512770.1">
    <property type="nucleotide sequence ID" value="NZ_SJKD01000001.1"/>
</dbReference>
<dbReference type="InterPro" id="IPR029058">
    <property type="entry name" value="AB_hydrolase_fold"/>
</dbReference>
<dbReference type="GO" id="GO:0016787">
    <property type="term" value="F:hydrolase activity"/>
    <property type="evidence" value="ECO:0007669"/>
    <property type="project" value="UniProtKB-KW"/>
</dbReference>
<dbReference type="SUPFAM" id="SSF53474">
    <property type="entry name" value="alpha/beta-Hydrolases"/>
    <property type="match status" value="1"/>
</dbReference>
<dbReference type="Proteomes" id="UP000293342">
    <property type="component" value="Unassembled WGS sequence"/>
</dbReference>
<comment type="caution">
    <text evidence="2">The sequence shown here is derived from an EMBL/GenBank/DDBJ whole genome shotgun (WGS) entry which is preliminary data.</text>
</comment>
<accession>A0A4R0K1N0</accession>
<dbReference type="AlphaFoldDB" id="A0A4R0K1N0"/>
<dbReference type="Gene3D" id="3.40.50.1820">
    <property type="entry name" value="alpha/beta hydrolase"/>
    <property type="match status" value="1"/>
</dbReference>
<protein>
    <submittedName>
        <fullName evidence="2">Alpha/beta fold hydrolase</fullName>
    </submittedName>
</protein>
<feature type="domain" description="AB hydrolase-1" evidence="1">
    <location>
        <begin position="40"/>
        <end position="111"/>
    </location>
</feature>
<reference evidence="2 3" key="1">
    <citation type="submission" date="2019-02" db="EMBL/GenBank/DDBJ databases">
        <title>Kribbella capetownensis sp. nov. and Kribbella speibonae sp. nov., isolated from soil.</title>
        <authorList>
            <person name="Curtis S.M."/>
            <person name="Norton I."/>
            <person name="Everest G.J."/>
            <person name="Meyers P.R."/>
        </authorList>
    </citation>
    <scope>NUCLEOTIDE SEQUENCE [LARGE SCALE GENOMIC DNA]</scope>
    <source>
        <strain evidence="2 3">YM53</strain>
    </source>
</reference>
<dbReference type="OrthoDB" id="3512457at2"/>